<keyword evidence="2" id="KW-1185">Reference proteome</keyword>
<protein>
    <recommendedName>
        <fullName evidence="3">ArsR family transcriptional regulator</fullName>
    </recommendedName>
</protein>
<dbReference type="RefSeq" id="WP_376776381.1">
    <property type="nucleotide sequence ID" value="NZ_VZQQ01000014.1"/>
</dbReference>
<sequence>MSKAVKARRPDAAPVPLGLRLRRMLSAHEIATLLLLLQAPAELMAATPDVIALREVGLVQVVESEQGGATTFALTADGSAVLRALGAG</sequence>
<accession>A0ABR7PQP6</accession>
<dbReference type="Proteomes" id="UP000736373">
    <property type="component" value="Unassembled WGS sequence"/>
</dbReference>
<dbReference type="EMBL" id="VZQQ01000014">
    <property type="protein sequence ID" value="MBC8748563.1"/>
    <property type="molecule type" value="Genomic_DNA"/>
</dbReference>
<organism evidence="1 2">
    <name type="scientific">Paraburkholderia podalyriae</name>
    <dbReference type="NCBI Taxonomy" id="1938811"/>
    <lineage>
        <taxon>Bacteria</taxon>
        <taxon>Pseudomonadati</taxon>
        <taxon>Pseudomonadota</taxon>
        <taxon>Betaproteobacteria</taxon>
        <taxon>Burkholderiales</taxon>
        <taxon>Burkholderiaceae</taxon>
        <taxon>Paraburkholderia</taxon>
    </lineage>
</organism>
<evidence type="ECO:0000313" key="1">
    <source>
        <dbReference type="EMBL" id="MBC8748563.1"/>
    </source>
</evidence>
<reference evidence="1 2" key="1">
    <citation type="submission" date="2019-09" db="EMBL/GenBank/DDBJ databases">
        <title>Paraburkholderia podalyriae sp. nov., A South African Podalyria-associated rhizobium.</title>
        <authorList>
            <person name="Mavima L."/>
            <person name="Beukes C.W."/>
            <person name="Palmer M."/>
            <person name="De Meyer S.E."/>
            <person name="James E.K."/>
            <person name="Maluk M."/>
            <person name="Avontuur J.R."/>
            <person name="Chan W.Y."/>
            <person name="Venter S.N."/>
            <person name="Steenkamp E.T."/>
        </authorList>
    </citation>
    <scope>NUCLEOTIDE SEQUENCE [LARGE SCALE GENOMIC DNA]</scope>
    <source>
        <strain evidence="1 2">WC7.3b</strain>
    </source>
</reference>
<gene>
    <name evidence="1" type="ORF">F6X42_18730</name>
</gene>
<proteinExistence type="predicted"/>
<comment type="caution">
    <text evidence="1">The sequence shown here is derived from an EMBL/GenBank/DDBJ whole genome shotgun (WGS) entry which is preliminary data.</text>
</comment>
<evidence type="ECO:0000313" key="2">
    <source>
        <dbReference type="Proteomes" id="UP000736373"/>
    </source>
</evidence>
<evidence type="ECO:0008006" key="3">
    <source>
        <dbReference type="Google" id="ProtNLM"/>
    </source>
</evidence>
<name>A0ABR7PQP6_9BURK</name>